<proteinExistence type="predicted"/>
<name>A0A343A5Z2_9CUCU</name>
<sequence>MPQMAPMNWMLLYSLFSVMLLMTMTIMFFQFLQTSPYTENKKKSIQTNWKW</sequence>
<dbReference type="EMBL" id="KX035183">
    <property type="protein sequence ID" value="AOY39971.1"/>
    <property type="molecule type" value="Genomic_DNA"/>
</dbReference>
<reference evidence="2" key="1">
    <citation type="submission" date="2016-04" db="EMBL/GenBank/DDBJ databases">
        <title>Mitochondria of Scolytid beetles.</title>
        <authorList>
            <person name="Miller K."/>
            <person name="Linard B."/>
            <person name="Vogler A.P."/>
        </authorList>
    </citation>
    <scope>NUCLEOTIDE SEQUENCE</scope>
</reference>
<keyword evidence="2" id="KW-0496">Mitochondrion</keyword>
<organism evidence="2">
    <name type="scientific">Scolytinae sp. BMNH 1040118</name>
    <dbReference type="NCBI Taxonomy" id="1903784"/>
    <lineage>
        <taxon>Eukaryota</taxon>
        <taxon>Metazoa</taxon>
        <taxon>Ecdysozoa</taxon>
        <taxon>Arthropoda</taxon>
        <taxon>Hexapoda</taxon>
        <taxon>Insecta</taxon>
        <taxon>Pterygota</taxon>
        <taxon>Neoptera</taxon>
        <taxon>Endopterygota</taxon>
        <taxon>Coleoptera</taxon>
        <taxon>Polyphaga</taxon>
        <taxon>Cucujiformia</taxon>
        <taxon>Curculionidae</taxon>
        <taxon>Scolytinae</taxon>
    </lineage>
</organism>
<keyword evidence="1" id="KW-1133">Transmembrane helix</keyword>
<accession>A0A343A5Z2</accession>
<evidence type="ECO:0000256" key="1">
    <source>
        <dbReference type="SAM" id="Phobius"/>
    </source>
</evidence>
<feature type="transmembrane region" description="Helical" evidence="1">
    <location>
        <begin position="12"/>
        <end position="32"/>
    </location>
</feature>
<keyword evidence="1" id="KW-0472">Membrane</keyword>
<geneLocation type="mitochondrion" evidence="2"/>
<keyword evidence="1" id="KW-0812">Transmembrane</keyword>
<dbReference type="AlphaFoldDB" id="A0A343A5Z2"/>
<protein>
    <submittedName>
        <fullName evidence="2">ATP synthase F0 subunit 8</fullName>
    </submittedName>
</protein>
<evidence type="ECO:0000313" key="2">
    <source>
        <dbReference type="EMBL" id="AOY39971.1"/>
    </source>
</evidence>
<gene>
    <name evidence="2" type="primary">atp8</name>
</gene>